<evidence type="ECO:0000313" key="1">
    <source>
        <dbReference type="EMBL" id="CAA9559880.1"/>
    </source>
</evidence>
<accession>A0A6J4UU13</accession>
<dbReference type="EMBL" id="CADCWP010000035">
    <property type="protein sequence ID" value="CAA9559880.1"/>
    <property type="molecule type" value="Genomic_DNA"/>
</dbReference>
<sequence length="37" mass="4066">ARARISVTSVPHRGRVSFKRRLEGCARACRPQGGETV</sequence>
<name>A0A6J4UU13_9DEIN</name>
<proteinExistence type="predicted"/>
<dbReference type="AlphaFoldDB" id="A0A6J4UU13"/>
<protein>
    <submittedName>
        <fullName evidence="1">Uncharacterized protein</fullName>
    </submittedName>
</protein>
<gene>
    <name evidence="1" type="ORF">AVDCRST_MAG86-692</name>
</gene>
<feature type="non-terminal residue" evidence="1">
    <location>
        <position position="1"/>
    </location>
</feature>
<organism evidence="1">
    <name type="scientific">uncultured Truepera sp</name>
    <dbReference type="NCBI Taxonomy" id="543023"/>
    <lineage>
        <taxon>Bacteria</taxon>
        <taxon>Thermotogati</taxon>
        <taxon>Deinococcota</taxon>
        <taxon>Deinococci</taxon>
        <taxon>Trueperales</taxon>
        <taxon>Trueperaceae</taxon>
        <taxon>Truepera</taxon>
        <taxon>environmental samples</taxon>
    </lineage>
</organism>
<feature type="non-terminal residue" evidence="1">
    <location>
        <position position="37"/>
    </location>
</feature>
<reference evidence="1" key="1">
    <citation type="submission" date="2020-02" db="EMBL/GenBank/DDBJ databases">
        <authorList>
            <person name="Meier V. D."/>
        </authorList>
    </citation>
    <scope>NUCLEOTIDE SEQUENCE</scope>
    <source>
        <strain evidence="1">AVDCRST_MAG86</strain>
    </source>
</reference>